<sequence>MASRPVASIELLIGLRVDPRRSGAVKRHSKGWVVAAVRSVVAVRTPEIVQTC</sequence>
<gene>
    <name evidence="1" type="ORF">N136_01413</name>
</gene>
<name>U2RAF4_LEIAQ</name>
<reference evidence="1 2" key="1">
    <citation type="submission" date="2013-08" db="EMBL/GenBank/DDBJ databases">
        <authorList>
            <person name="Weinstock G."/>
            <person name="Sodergren E."/>
            <person name="Wylie T."/>
            <person name="Fulton L."/>
            <person name="Fulton R."/>
            <person name="Fronick C."/>
            <person name="O'Laughlin M."/>
            <person name="Godfrey J."/>
            <person name="Miner T."/>
            <person name="Herter B."/>
            <person name="Appelbaum E."/>
            <person name="Cordes M."/>
            <person name="Lek S."/>
            <person name="Wollam A."/>
            <person name="Pepin K.H."/>
            <person name="Palsikar V.B."/>
            <person name="Mitreva M."/>
            <person name="Wilson R.K."/>
        </authorList>
    </citation>
    <scope>NUCLEOTIDE SEQUENCE [LARGE SCALE GENOMIC DNA]</scope>
    <source>
        <strain evidence="1 2">ATCC 14665</strain>
    </source>
</reference>
<dbReference type="AlphaFoldDB" id="U2RAF4"/>
<comment type="caution">
    <text evidence="1">The sequence shown here is derived from an EMBL/GenBank/DDBJ whole genome shotgun (WGS) entry which is preliminary data.</text>
</comment>
<evidence type="ECO:0000313" key="2">
    <source>
        <dbReference type="Proteomes" id="UP000016605"/>
    </source>
</evidence>
<proteinExistence type="predicted"/>
<dbReference type="EMBL" id="AWVQ01000167">
    <property type="protein sequence ID" value="ERK72235.1"/>
    <property type="molecule type" value="Genomic_DNA"/>
</dbReference>
<organism evidence="1 2">
    <name type="scientific">Leifsonia aquatica ATCC 14665</name>
    <dbReference type="NCBI Taxonomy" id="1358026"/>
    <lineage>
        <taxon>Bacteria</taxon>
        <taxon>Bacillati</taxon>
        <taxon>Actinomycetota</taxon>
        <taxon>Actinomycetes</taxon>
        <taxon>Micrococcales</taxon>
        <taxon>Microbacteriaceae</taxon>
        <taxon>Leifsonia</taxon>
    </lineage>
</organism>
<dbReference type="HOGENOM" id="CLU_3081333_0_0_11"/>
<protein>
    <submittedName>
        <fullName evidence="1">Uncharacterized protein</fullName>
    </submittedName>
</protein>
<accession>U2RAF4</accession>
<evidence type="ECO:0000313" key="1">
    <source>
        <dbReference type="EMBL" id="ERK72235.1"/>
    </source>
</evidence>
<dbReference type="Proteomes" id="UP000016605">
    <property type="component" value="Unassembled WGS sequence"/>
</dbReference>